<keyword evidence="2" id="KW-1185">Reference proteome</keyword>
<evidence type="ECO:0008006" key="3">
    <source>
        <dbReference type="Google" id="ProtNLM"/>
    </source>
</evidence>
<dbReference type="Proteomes" id="UP000501690">
    <property type="component" value="Linkage Group LG10"/>
</dbReference>
<protein>
    <recommendedName>
        <fullName evidence="3">Nucleic acid-binding</fullName>
    </recommendedName>
</protein>
<proteinExistence type="predicted"/>
<accession>A0A4D6NC10</accession>
<name>A0A4D6NC10_VIGUN</name>
<evidence type="ECO:0000313" key="2">
    <source>
        <dbReference type="Proteomes" id="UP000501690"/>
    </source>
</evidence>
<gene>
    <name evidence="1" type="ORF">DEO72_LG10g2090</name>
</gene>
<evidence type="ECO:0000313" key="1">
    <source>
        <dbReference type="EMBL" id="QCE10858.1"/>
    </source>
</evidence>
<reference evidence="1 2" key="1">
    <citation type="submission" date="2019-04" db="EMBL/GenBank/DDBJ databases">
        <title>An improved genome assembly and genetic linkage map for asparagus bean, Vigna unguiculata ssp. sesquipedialis.</title>
        <authorList>
            <person name="Xia Q."/>
            <person name="Zhang R."/>
            <person name="Dong Y."/>
        </authorList>
    </citation>
    <scope>NUCLEOTIDE SEQUENCE [LARGE SCALE GENOMIC DNA]</scope>
    <source>
        <tissue evidence="1">Leaf</tissue>
    </source>
</reference>
<dbReference type="AlphaFoldDB" id="A0A4D6NC10"/>
<organism evidence="1 2">
    <name type="scientific">Vigna unguiculata</name>
    <name type="common">Cowpea</name>
    <dbReference type="NCBI Taxonomy" id="3917"/>
    <lineage>
        <taxon>Eukaryota</taxon>
        <taxon>Viridiplantae</taxon>
        <taxon>Streptophyta</taxon>
        <taxon>Embryophyta</taxon>
        <taxon>Tracheophyta</taxon>
        <taxon>Spermatophyta</taxon>
        <taxon>Magnoliopsida</taxon>
        <taxon>eudicotyledons</taxon>
        <taxon>Gunneridae</taxon>
        <taxon>Pentapetalae</taxon>
        <taxon>rosids</taxon>
        <taxon>fabids</taxon>
        <taxon>Fabales</taxon>
        <taxon>Fabaceae</taxon>
        <taxon>Papilionoideae</taxon>
        <taxon>50 kb inversion clade</taxon>
        <taxon>NPAAA clade</taxon>
        <taxon>indigoferoid/millettioid clade</taxon>
        <taxon>Phaseoleae</taxon>
        <taxon>Vigna</taxon>
    </lineage>
</organism>
<dbReference type="Gene3D" id="2.40.50.140">
    <property type="entry name" value="Nucleic acid-binding proteins"/>
    <property type="match status" value="1"/>
</dbReference>
<dbReference type="EMBL" id="CP039354">
    <property type="protein sequence ID" value="QCE10858.1"/>
    <property type="molecule type" value="Genomic_DNA"/>
</dbReference>
<sequence>MCENIESPSQALTQLSQSSKHIVEDDFLTLKPRITIQGLKDCKEVTTYILFGTIKHIWPRMIGGILLVYRIKFRVIDSSNSTTFVLFDRDATILFRKTYADMLESHDKINASGNLLKEFAQLVDKSMLFKVESRNDKSFKLEQSFRVKKVCVDDDIIQKLNDSSMKSGDVYVGNGEFSREKQHVVNEFTVDIAEDLLVKFTHETIECGSQSLELIKDNTTNDNANSSLKRESTKKIVSLDSIKEDNLPLKFLKRNIEKEK</sequence>
<dbReference type="InterPro" id="IPR012340">
    <property type="entry name" value="NA-bd_OB-fold"/>
</dbReference>